<name>A6G130_9BACT</name>
<dbReference type="Pfam" id="PF03091">
    <property type="entry name" value="CutA1"/>
    <property type="match status" value="1"/>
</dbReference>
<dbReference type="PANTHER" id="PTHR23419">
    <property type="entry name" value="DIVALENT CATION TOLERANCE CUTA-RELATED"/>
    <property type="match status" value="1"/>
</dbReference>
<dbReference type="EMBL" id="ABCS01000011">
    <property type="protein sequence ID" value="EDM80325.1"/>
    <property type="molecule type" value="Genomic_DNA"/>
</dbReference>
<evidence type="ECO:0000313" key="2">
    <source>
        <dbReference type="EMBL" id="EDM80325.1"/>
    </source>
</evidence>
<protein>
    <submittedName>
        <fullName evidence="2">CutA1 divalent ion tolerance protein</fullName>
    </submittedName>
</protein>
<dbReference type="Proteomes" id="UP000005801">
    <property type="component" value="Unassembled WGS sequence"/>
</dbReference>
<sequence>MPDAALRVLLCTAPEAEAPALARTLLEARLIGCANLLPKARSLYWWEGAIQDDAEVLMVMETPADKAPAAMEALAAAHPYEVPKILCLPVEAVNAPYRAWLEAACSS</sequence>
<dbReference type="InterPro" id="IPR011322">
    <property type="entry name" value="N-reg_PII-like_a/b"/>
</dbReference>
<dbReference type="InterPro" id="IPR015867">
    <property type="entry name" value="N-reg_PII/ATP_PRibTrfase_C"/>
</dbReference>
<dbReference type="RefSeq" id="WP_006970429.1">
    <property type="nucleotide sequence ID" value="NZ_ABCS01000011.1"/>
</dbReference>
<organism evidence="2 3">
    <name type="scientific">Plesiocystis pacifica SIR-1</name>
    <dbReference type="NCBI Taxonomy" id="391625"/>
    <lineage>
        <taxon>Bacteria</taxon>
        <taxon>Pseudomonadati</taxon>
        <taxon>Myxococcota</taxon>
        <taxon>Polyangia</taxon>
        <taxon>Nannocystales</taxon>
        <taxon>Nannocystaceae</taxon>
        <taxon>Plesiocystis</taxon>
    </lineage>
</organism>
<dbReference type="PANTHER" id="PTHR23419:SF8">
    <property type="entry name" value="FI09726P"/>
    <property type="match status" value="1"/>
</dbReference>
<dbReference type="SUPFAM" id="SSF54913">
    <property type="entry name" value="GlnB-like"/>
    <property type="match status" value="1"/>
</dbReference>
<dbReference type="STRING" id="391625.PPSIR1_11135"/>
<comment type="caution">
    <text evidence="2">The sequence shown here is derived from an EMBL/GenBank/DDBJ whole genome shotgun (WGS) entry which is preliminary data.</text>
</comment>
<dbReference type="eggNOG" id="COG1324">
    <property type="taxonomic scope" value="Bacteria"/>
</dbReference>
<keyword evidence="3" id="KW-1185">Reference proteome</keyword>
<proteinExistence type="inferred from homology"/>
<dbReference type="AlphaFoldDB" id="A6G130"/>
<evidence type="ECO:0000256" key="1">
    <source>
        <dbReference type="ARBA" id="ARBA00010169"/>
    </source>
</evidence>
<reference evidence="2 3" key="1">
    <citation type="submission" date="2007-06" db="EMBL/GenBank/DDBJ databases">
        <authorList>
            <person name="Shimkets L."/>
            <person name="Ferriera S."/>
            <person name="Johnson J."/>
            <person name="Kravitz S."/>
            <person name="Beeson K."/>
            <person name="Sutton G."/>
            <person name="Rogers Y.-H."/>
            <person name="Friedman R."/>
            <person name="Frazier M."/>
            <person name="Venter J.C."/>
        </authorList>
    </citation>
    <scope>NUCLEOTIDE SEQUENCE [LARGE SCALE GENOMIC DNA]</scope>
    <source>
        <strain evidence="2 3">SIR-1</strain>
    </source>
</reference>
<dbReference type="GO" id="GO:0005507">
    <property type="term" value="F:copper ion binding"/>
    <property type="evidence" value="ECO:0007669"/>
    <property type="project" value="TreeGrafter"/>
</dbReference>
<dbReference type="OrthoDB" id="37622at2"/>
<dbReference type="GO" id="GO:0010038">
    <property type="term" value="P:response to metal ion"/>
    <property type="evidence" value="ECO:0007669"/>
    <property type="project" value="InterPro"/>
</dbReference>
<dbReference type="Gene3D" id="3.30.70.120">
    <property type="match status" value="1"/>
</dbReference>
<comment type="similarity">
    <text evidence="1">Belongs to the CutA family.</text>
</comment>
<dbReference type="InterPro" id="IPR004323">
    <property type="entry name" value="Ion_tolerance_CutA"/>
</dbReference>
<evidence type="ECO:0000313" key="3">
    <source>
        <dbReference type="Proteomes" id="UP000005801"/>
    </source>
</evidence>
<gene>
    <name evidence="2" type="ORF">PPSIR1_11135</name>
</gene>
<accession>A6G130</accession>